<dbReference type="Pfam" id="PF25039">
    <property type="entry name" value="BLTP1_M"/>
    <property type="match status" value="2"/>
</dbReference>
<feature type="compositionally biased region" description="Low complexity" evidence="1">
    <location>
        <begin position="70"/>
        <end position="79"/>
    </location>
</feature>
<feature type="region of interest" description="Disordered" evidence="1">
    <location>
        <begin position="366"/>
        <end position="388"/>
    </location>
</feature>
<feature type="region of interest" description="Disordered" evidence="1">
    <location>
        <begin position="1878"/>
        <end position="1900"/>
    </location>
</feature>
<feature type="compositionally biased region" description="Polar residues" evidence="1">
    <location>
        <begin position="174"/>
        <end position="184"/>
    </location>
</feature>
<protein>
    <submittedName>
        <fullName evidence="3">FSA_C domain-containing protein</fullName>
    </submittedName>
</protein>
<dbReference type="InterPro" id="IPR033616">
    <property type="entry name" value="BLTP1"/>
</dbReference>
<feature type="region of interest" description="Disordered" evidence="1">
    <location>
        <begin position="448"/>
        <end position="470"/>
    </location>
</feature>
<feature type="domain" description="Bridge-like lipid transfer protein family member 1 C-terminal" evidence="2">
    <location>
        <begin position="2123"/>
        <end position="2834"/>
    </location>
</feature>
<feature type="compositionally biased region" description="Basic and acidic residues" evidence="1">
    <location>
        <begin position="1364"/>
        <end position="1374"/>
    </location>
</feature>
<feature type="compositionally biased region" description="Low complexity" evidence="1">
    <location>
        <begin position="8"/>
        <end position="29"/>
    </location>
</feature>
<sequence length="2904" mass="318134">MLLGQCIQPQHQQRQQSAASATSTAPTQHTGGGQQQQHSTHHVIKMPDEPPIPSAAAVHMAAAKLGDSLNTSPSTTNNSHNKLRKKSSVKSFIPPAAPPSRASIQMFPIIFDKQDPVGVEYGALREGSAPSVCSSSDSMDKPWTPPANHKEDLYSWMAKQQSESTKQREKDKSTQNNRPASQNRPAIHSVKYMQDNNRILDAHLIFEPMLTCLGVMPQQMINNVSSKDVSSLESLGTNLSLVCSFDTIRIDIVVSEAGDSKKPPKQKDPKKRGNGKFTIIMPGEQPAFLCEQVGVELEVLKMTDGFPDDTKPAMLYVSRGQLKKHTSTVINFSLNVRYISQQVNMPLLRLLHQITNMYQNVKDAQNELRESHPENGGKRSAPLKDESSLASEINDPTLMGSLNEPLMAHIETSGIFDYTDERYDKFNEDISTMRHELRHSISRSKMPTLGPLIPLTPSPNSRNRPHSFAQKLRSTSKTVKGKLGYTNLNETINTPIKMSPTTAGYSFAEAHSKQSLETKNSLTGGLSSTFGDFTAPFDRSTFTGPIHSILDTPKCWKTVYHLLDLYSAMPETKTIAHRVSISPDAVEQIKARKYNLLHESKTLRDEEEFIGGHGAGGTGAVKDVGVITQERTRLVVFGVAKIHRTRLLASLSGLKLEAEITALHSSTTWRKKSRPASLECSLTGQVGRAMIVLLEGAQPNQQTVVKVSIGKSQTLYSSITRRGKDKNNGLLSIGIVNVDIPQHPVALHGMMTRSSKQISSTLQELRVTRTSARLTRQNEEPESPLHHHNHQRDTRDKATPSATTSQRKHSTATIRTMNGATAAAGSNPSGLLQPLVMQFNIILQSLSISAALLPSLQAQYKMDHVTSTGVTGGKAKFTIDLPNHSLSFTTKIQTTETNLPSEACIALPPVHVSAEYVPESTTEEHPIDGEKIDEEKIEGEKIVLRQGGYLAASAEIGVFERCLTTDLLNHLVFVQKVFMKEVNEVVQKVYGGEKPVPLWLEDSEDNGSTIKRILFSLNIRVKRIQLTATTPCSSAVRFETGQLELHLSNRVKNIADASNTKLFGRAQIDLNLSLGQIIKNIIFDEAEPEFQQHAFFNTTIGLRNAFQNEMLNDDKELVLITLKRPLIYVQPIAVDKAILVWLNYKNAYEYWTEKRANLNKEVLMATQQVLEKVPFGQISHHLATTANLSTLFLQLTVEDMGICLPLNQPPQIWGNRSVQDFEQKGAVVITLENTIISACSSGSLVSKGRFAGLCLRFAEDFDSSLDEWKPNMNDASIMNLCVVSEGTYEVCSRTVAAKHPDNAKWFLNVKWQMEGVDIHLDVNIGKQLSALGHTLTMLTGSEDDEPISSDTPDSDDIDASGHPGGKDSKSRKSVDSLPSFLFDTTLDPKKRSLLMENEINEQTKIVNDFRTLGASVKTIENEERRLQELQAVYYKYFRRDMIQKWKRPAMRKPMLKAANRSRSFVAPSPTREDLIDAGCIDGPGGHAGTGGGCGTSSVMDAFTGSEDMSSLQESPNSGPSRTASLRVKIPPNSSRVTFSETMRQSSLPSADSDVAGYSDSGLDWPRYDSSSVTSDVPHLLEIDGEHVELRKKSPSHPQKQQEPNIDFELDIKVLVNSGKCVLHTKDIHDERLSSTMGGGNSNNASTNAAMAGNNNSSMAGKHHKRERSTGGATDWGSPVPPRRNKDKSRLKYNTTPYTALVDLTIFHIPGLDVKLQYQSKTVGGDDASPRLSTADPFGIPRKLASKRATLFAWMTLQSIPEETIISPHILEFLEQTLEPIPSNKGAGGSSGMGGGSSVGGASAVNGGGVTAAGGGPSNPVNLQMLEHNYAAVYASFPVDVVVYFHMQPSTFRFSCLPVSRVECMLQLPSLDIIFSSNRQDDDSAGGNTSSQMGEPTTIPGADGKVAGGLSVTGCLADFNVYIFHPYGGKKSNLKEAHQFSPLADSERKDSLSINVEFVKFHITRSKKINIIETNLTSRKHSDQTSKATIRFSTIVDIGSASFKYDMRRLTEILAFPKAWYRRSIVRRMFLGDLGMQQPSMCDLEIPIIPEGSTDGSGISRTSDRDPSMDVESRLGSRVGEALNRDRLRLSLENIGMGTAGGGSGASSASSTARIKDQKSSSLDSTSSPSDVNQVTSWETLVLFAINFTKLNVQMNMGNVMGNIVWLTKAFRSDGRLSIGSTGHKNMYIGVGLGGSSLDAKGGIVGGTIDLNRIDTYIHIREDPGSEPDHKVGIKLMALELKFDYMGTSVLMTRVSSLNAQLRDEWKFSKDHDFGNKLPTNYPAIILIHGDLSWDQLQMMISKSTTADILKMFYKLEEFFSQQFKSSKRVFSSLEPRLANPSLRASVRRREEKKSLGAEASIHDARHHRHWQRPLKQTKGLWLSTLGVPLSNIGTVLGGTMELHGQNISLACFHGINFKAKSWALFSLKEPCIDFATEAQHVESTEEVHIIQTLTFGLGMNTQQPPQHHSNATVVRMSRNVIFPPQFKTLHEWFHYAFANSEIDAVDRFPVIERDKEHNTNSIERARGSGSGSAPHQKLQDPNHNREVIFALPSLQLHFKTEHLQGISTPDTAQDKPMVECSFITAFEDHIFVTVDADAFFFLHDLITSYLSEKEKVLGTITTNRSSSPNPVNVTPPPPGSGTPAGLSVLKSAHALKSSTSNLMSAAAPSMSSLGTQDSTSSQSIANGGSAVELNDAGSTGIASGGTASTLSGTKSVPRATDDTKKGPGSTVSSPATSMGGVGGKQVNIVVEKSDLESFMRTDWRHFNCKTWHLEPTVRLLSWAGKSIEPYGIDYILNKLGFSHARTTIPKWLQRGFMDPLDKVEALLMLQLLLMRYTPISVGAGADGHQGHIAEDGLLLAEHCSAVLVGLLIDLEEGVTFTLPLFLLQLLEACTIHASTGVVAG</sequence>
<feature type="compositionally biased region" description="Basic and acidic residues" evidence="1">
    <location>
        <begin position="2515"/>
        <end position="2526"/>
    </location>
</feature>
<dbReference type="Pfam" id="PF25040">
    <property type="entry name" value="BLTP1_C"/>
    <property type="match status" value="5"/>
</dbReference>
<feature type="compositionally biased region" description="Basic and acidic residues" evidence="1">
    <location>
        <begin position="2061"/>
        <end position="2074"/>
    </location>
</feature>
<feature type="compositionally biased region" description="Polar residues" evidence="1">
    <location>
        <begin position="1885"/>
        <end position="1894"/>
    </location>
</feature>
<feature type="region of interest" description="Disordered" evidence="1">
    <location>
        <begin position="2098"/>
        <end position="2131"/>
    </location>
</feature>
<feature type="compositionally biased region" description="Low complexity" evidence="1">
    <location>
        <begin position="1641"/>
        <end position="1659"/>
    </location>
</feature>
<feature type="region of interest" description="Disordered" evidence="1">
    <location>
        <begin position="1339"/>
        <end position="1374"/>
    </location>
</feature>
<proteinExistence type="predicted"/>
<dbReference type="STRING" id="30066.A0A182UX45"/>
<evidence type="ECO:0000313" key="3">
    <source>
        <dbReference type="EnsemblMetazoa" id="AMEM005146-PA"/>
    </source>
</evidence>
<accession>A0A182UX45</accession>
<dbReference type="Proteomes" id="UP000075903">
    <property type="component" value="Unassembled WGS sequence"/>
</dbReference>
<feature type="compositionally biased region" description="Polar residues" evidence="1">
    <location>
        <begin position="1531"/>
        <end position="1549"/>
    </location>
</feature>
<feature type="region of interest" description="Disordered" evidence="1">
    <location>
        <begin position="1"/>
        <end position="52"/>
    </location>
</feature>
<feature type="compositionally biased region" description="Polar residues" evidence="1">
    <location>
        <begin position="1506"/>
        <end position="1523"/>
    </location>
</feature>
<organism evidence="3 4">
    <name type="scientific">Anopheles merus</name>
    <name type="common">Mosquito</name>
    <dbReference type="NCBI Taxonomy" id="30066"/>
    <lineage>
        <taxon>Eukaryota</taxon>
        <taxon>Metazoa</taxon>
        <taxon>Ecdysozoa</taxon>
        <taxon>Arthropoda</taxon>
        <taxon>Hexapoda</taxon>
        <taxon>Insecta</taxon>
        <taxon>Pterygota</taxon>
        <taxon>Neoptera</taxon>
        <taxon>Endopterygota</taxon>
        <taxon>Diptera</taxon>
        <taxon>Nematocera</taxon>
        <taxon>Culicoidea</taxon>
        <taxon>Culicidae</taxon>
        <taxon>Anophelinae</taxon>
        <taxon>Anopheles</taxon>
    </lineage>
</organism>
<feature type="region of interest" description="Disordered" evidence="1">
    <location>
        <begin position="67"/>
        <end position="98"/>
    </location>
</feature>
<feature type="region of interest" description="Disordered" evidence="1">
    <location>
        <begin position="2515"/>
        <end position="2539"/>
    </location>
</feature>
<dbReference type="InterPro" id="IPR056741">
    <property type="entry name" value="BLTP1_M"/>
</dbReference>
<evidence type="ECO:0000259" key="2">
    <source>
        <dbReference type="SMART" id="SM01220"/>
    </source>
</evidence>
<feature type="region of interest" description="Disordered" evidence="1">
    <location>
        <begin position="2620"/>
        <end position="2646"/>
    </location>
</feature>
<dbReference type="SMART" id="SM01220">
    <property type="entry name" value="FSA_C"/>
    <property type="match status" value="1"/>
</dbReference>
<dbReference type="VEuPathDB" id="VectorBase:AMEM21_015613"/>
<dbReference type="InterPro" id="IPR056742">
    <property type="entry name" value="BLTP1_C"/>
</dbReference>
<feature type="region of interest" description="Disordered" evidence="1">
    <location>
        <begin position="1632"/>
        <end position="1689"/>
    </location>
</feature>
<feature type="compositionally biased region" description="Low complexity" evidence="1">
    <location>
        <begin position="2696"/>
        <end position="2715"/>
    </location>
</feature>
<dbReference type="PANTHER" id="PTHR31640:SF1">
    <property type="entry name" value="BRIDGE-LIKE LIPID TRANSFER PROTEIN FAMILY MEMBER 1"/>
    <property type="match status" value="1"/>
</dbReference>
<dbReference type="PANTHER" id="PTHR31640">
    <property type="entry name" value="TRANSMEMBRANE PROTEIN KIAA1109"/>
    <property type="match status" value="1"/>
</dbReference>
<feature type="compositionally biased region" description="Polar residues" evidence="1">
    <location>
        <begin position="800"/>
        <end position="815"/>
    </location>
</feature>
<feature type="compositionally biased region" description="Basic and acidic residues" evidence="1">
    <location>
        <begin position="366"/>
        <end position="387"/>
    </location>
</feature>
<feature type="compositionally biased region" description="Basic and acidic residues" evidence="1">
    <location>
        <begin position="776"/>
        <end position="798"/>
    </location>
</feature>
<feature type="compositionally biased region" description="Polar residues" evidence="1">
    <location>
        <begin position="2674"/>
        <end position="2686"/>
    </location>
</feature>
<dbReference type="GO" id="GO:0098793">
    <property type="term" value="C:presynapse"/>
    <property type="evidence" value="ECO:0007669"/>
    <property type="project" value="GOC"/>
</dbReference>
<evidence type="ECO:0000256" key="1">
    <source>
        <dbReference type="SAM" id="MobiDB-lite"/>
    </source>
</evidence>
<reference evidence="3" key="1">
    <citation type="submission" date="2020-05" db="UniProtKB">
        <authorList>
            <consortium name="EnsemblMetazoa"/>
        </authorList>
    </citation>
    <scope>IDENTIFICATION</scope>
    <source>
        <strain evidence="3">MAF</strain>
    </source>
</reference>
<feature type="compositionally biased region" description="Low complexity" evidence="1">
    <location>
        <begin position="2119"/>
        <end position="2129"/>
    </location>
</feature>
<feature type="region of interest" description="Disordered" evidence="1">
    <location>
        <begin position="127"/>
        <end position="187"/>
    </location>
</feature>
<feature type="region of interest" description="Disordered" evidence="1">
    <location>
        <begin position="1490"/>
        <end position="1554"/>
    </location>
</feature>
<feature type="region of interest" description="Disordered" evidence="1">
    <location>
        <begin position="773"/>
        <end position="815"/>
    </location>
</feature>
<dbReference type="VEuPathDB" id="VectorBase:AMEM005146"/>
<keyword evidence="4" id="KW-1185">Reference proteome</keyword>
<dbReference type="GO" id="GO:0048488">
    <property type="term" value="P:synaptic vesicle endocytosis"/>
    <property type="evidence" value="ECO:0007669"/>
    <property type="project" value="TreeGrafter"/>
</dbReference>
<evidence type="ECO:0000313" key="4">
    <source>
        <dbReference type="Proteomes" id="UP000075903"/>
    </source>
</evidence>
<feature type="region of interest" description="Disordered" evidence="1">
    <location>
        <begin position="2050"/>
        <end position="2075"/>
    </location>
</feature>
<dbReference type="EnsemblMetazoa" id="AMEM005146-RA">
    <property type="protein sequence ID" value="AMEM005146-PA"/>
    <property type="gene ID" value="AMEM005146"/>
</dbReference>
<feature type="region of interest" description="Disordered" evidence="1">
    <location>
        <begin position="2667"/>
        <end position="2743"/>
    </location>
</feature>
<feature type="compositionally biased region" description="Acidic residues" evidence="1">
    <location>
        <begin position="1341"/>
        <end position="1358"/>
    </location>
</feature>
<name>A0A182UX45_ANOME</name>